<proteinExistence type="predicted"/>
<dbReference type="AlphaFoldDB" id="A0A2T0YRD9"/>
<reference evidence="1 2" key="1">
    <citation type="submission" date="2018-03" db="EMBL/GenBank/DDBJ databases">
        <title>Comparative analysis of microorganisms from saline springs in Andes Mountain Range, Colombia.</title>
        <authorList>
            <person name="Rubin E."/>
        </authorList>
    </citation>
    <scope>NUCLEOTIDE SEQUENCE [LARGE SCALE GENOMIC DNA]</scope>
    <source>
        <strain evidence="1 2">CG 35</strain>
    </source>
</reference>
<organism evidence="1 2">
    <name type="scientific">Nesterenkonia sandarakina</name>
    <dbReference type="NCBI Taxonomy" id="272918"/>
    <lineage>
        <taxon>Bacteria</taxon>
        <taxon>Bacillati</taxon>
        <taxon>Actinomycetota</taxon>
        <taxon>Actinomycetes</taxon>
        <taxon>Micrococcales</taxon>
        <taxon>Micrococcaceae</taxon>
        <taxon>Nesterenkonia</taxon>
    </lineage>
</organism>
<dbReference type="Proteomes" id="UP000238217">
    <property type="component" value="Unassembled WGS sequence"/>
</dbReference>
<dbReference type="RefSeq" id="WP_106122010.1">
    <property type="nucleotide sequence ID" value="NZ_PVTY01000003.1"/>
</dbReference>
<name>A0A2T0YRD9_9MICC</name>
<evidence type="ECO:0000313" key="1">
    <source>
        <dbReference type="EMBL" id="PRZ18111.1"/>
    </source>
</evidence>
<comment type="caution">
    <text evidence="1">The sequence shown here is derived from an EMBL/GenBank/DDBJ whole genome shotgun (WGS) entry which is preliminary data.</text>
</comment>
<accession>A0A2T0YRD9</accession>
<protein>
    <submittedName>
        <fullName evidence="1">Transcriptional regulator, AbiEi antitoxin, Type IV TA system</fullName>
    </submittedName>
</protein>
<dbReference type="OrthoDB" id="5517693at2"/>
<sequence length="384" mass="41623">MDLATSTPLPAQITLIRSQELPDGIHSSTRLKSAVNAGAMLRLRRGIYVHTADWLAAPPWERHLAAAGAAAMTRSTPVFCRETGLALHGVPLIRTPDAVQLRTRHQGGTRLVPPPVMTGSTDPRAVVRRHLAPDDDERAASASVVALRGIPTRLHEHVAPPRTSRPAFRLLVGAGHEPPHQDLAMGFRDHWPGSVTHCAVEEFGLLLADTVPRMETGAGVVVLDAVLGARVRSGARLSLEVLEAWGGFIHSQRRLGRWRACLELADARSESAGESLSRVRMLDLGFEPPQLQVSFDLGGTVARVDFYWPGVGVVGEFDGKLKYTRGSGLSGASAEDVVWEEKLREDALRARGLKVVRWVWDDLQRPGALAARLHTAGVPLAKKS</sequence>
<dbReference type="EMBL" id="PVTY01000003">
    <property type="protein sequence ID" value="PRZ18111.1"/>
    <property type="molecule type" value="Genomic_DNA"/>
</dbReference>
<evidence type="ECO:0000313" key="2">
    <source>
        <dbReference type="Proteomes" id="UP000238217"/>
    </source>
</evidence>
<gene>
    <name evidence="1" type="ORF">BCL67_10396</name>
</gene>
<keyword evidence="2" id="KW-1185">Reference proteome</keyword>